<protein>
    <submittedName>
        <fullName evidence="1">Uncharacterized protein</fullName>
    </submittedName>
</protein>
<dbReference type="EMBL" id="CM046113">
    <property type="protein sequence ID" value="KAI8420809.1"/>
    <property type="molecule type" value="Genomic_DNA"/>
</dbReference>
<gene>
    <name evidence="1" type="ORF">MSG28_008012</name>
</gene>
<reference evidence="1 2" key="1">
    <citation type="journal article" date="2022" name="Genome Biol. Evol.">
        <title>The Spruce Budworm Genome: Reconstructing the Evolutionary History of Antifreeze Proteins.</title>
        <authorList>
            <person name="Beliveau C."/>
            <person name="Gagne P."/>
            <person name="Picq S."/>
            <person name="Vernygora O."/>
            <person name="Keeling C.I."/>
            <person name="Pinkney K."/>
            <person name="Doucet D."/>
            <person name="Wen F."/>
            <person name="Johnston J.S."/>
            <person name="Maaroufi H."/>
            <person name="Boyle B."/>
            <person name="Laroche J."/>
            <person name="Dewar K."/>
            <person name="Juretic N."/>
            <person name="Blackburn G."/>
            <person name="Nisole A."/>
            <person name="Brunet B."/>
            <person name="Brandao M."/>
            <person name="Lumley L."/>
            <person name="Duan J."/>
            <person name="Quan G."/>
            <person name="Lucarotti C.J."/>
            <person name="Roe A.D."/>
            <person name="Sperling F.A.H."/>
            <person name="Levesque R.C."/>
            <person name="Cusson M."/>
        </authorList>
    </citation>
    <scope>NUCLEOTIDE SEQUENCE [LARGE SCALE GENOMIC DNA]</scope>
    <source>
        <strain evidence="1">Glfc:IPQL:Cfum</strain>
    </source>
</reference>
<proteinExistence type="predicted"/>
<name>A0ACC0J9X4_CHOFU</name>
<comment type="caution">
    <text evidence="1">The sequence shown here is derived from an EMBL/GenBank/DDBJ whole genome shotgun (WGS) entry which is preliminary data.</text>
</comment>
<sequence>MLKRIAFLLLATTALSAEIPRNSLEKTAFNPDPNAEPVSTHPVSKKASEPELDPRPIYKTEERTNGRARIAPVRPQGQIVKYDQMLADQPNSAATEVNRVDNQQIPNYAFVPGPAEVAYPDIPYAPGYGYENGYPPSSGYVGKTISWIFGSIFMLLLGSFLTVGVCTYTNICTITMQGFGPIHEEMRSLITPERLEKIGTAADFVKTAIDKYQKIQNVDAERRKRRALFNNY</sequence>
<accession>A0ACC0J9X4</accession>
<keyword evidence="2" id="KW-1185">Reference proteome</keyword>
<evidence type="ECO:0000313" key="1">
    <source>
        <dbReference type="EMBL" id="KAI8420809.1"/>
    </source>
</evidence>
<dbReference type="Proteomes" id="UP001064048">
    <property type="component" value="Chromosome 13"/>
</dbReference>
<evidence type="ECO:0000313" key="2">
    <source>
        <dbReference type="Proteomes" id="UP001064048"/>
    </source>
</evidence>
<organism evidence="1 2">
    <name type="scientific">Choristoneura fumiferana</name>
    <name type="common">Spruce budworm moth</name>
    <name type="synonym">Archips fumiferana</name>
    <dbReference type="NCBI Taxonomy" id="7141"/>
    <lineage>
        <taxon>Eukaryota</taxon>
        <taxon>Metazoa</taxon>
        <taxon>Ecdysozoa</taxon>
        <taxon>Arthropoda</taxon>
        <taxon>Hexapoda</taxon>
        <taxon>Insecta</taxon>
        <taxon>Pterygota</taxon>
        <taxon>Neoptera</taxon>
        <taxon>Endopterygota</taxon>
        <taxon>Lepidoptera</taxon>
        <taxon>Glossata</taxon>
        <taxon>Ditrysia</taxon>
        <taxon>Tortricoidea</taxon>
        <taxon>Tortricidae</taxon>
        <taxon>Tortricinae</taxon>
        <taxon>Choristoneura</taxon>
    </lineage>
</organism>